<organism evidence="1 2">
    <name type="scientific">Perilla frutescens var. hirtella</name>
    <name type="common">Perilla citriodora</name>
    <name type="synonym">Perilla setoyensis</name>
    <dbReference type="NCBI Taxonomy" id="608512"/>
    <lineage>
        <taxon>Eukaryota</taxon>
        <taxon>Viridiplantae</taxon>
        <taxon>Streptophyta</taxon>
        <taxon>Embryophyta</taxon>
        <taxon>Tracheophyta</taxon>
        <taxon>Spermatophyta</taxon>
        <taxon>Magnoliopsida</taxon>
        <taxon>eudicotyledons</taxon>
        <taxon>Gunneridae</taxon>
        <taxon>Pentapetalae</taxon>
        <taxon>asterids</taxon>
        <taxon>lamiids</taxon>
        <taxon>Lamiales</taxon>
        <taxon>Lamiaceae</taxon>
        <taxon>Nepetoideae</taxon>
        <taxon>Elsholtzieae</taxon>
        <taxon>Perilla</taxon>
    </lineage>
</organism>
<protein>
    <submittedName>
        <fullName evidence="1">Uncharacterized protein</fullName>
    </submittedName>
</protein>
<sequence>MLSSLSLKMSTPSVNNEAMDIAGIVLAQREKVREKLKAAACRGAMKTMEGLKYVDRGDYYEIVVKELVITKYGRFGAVFKESQLKGVKVLSGVPPITVTYPKKMFYNVTFQGLKDRNAHFMKQIVQTIKESPKEIHACYRQAYSKAKEEYERNVRQALVLISFWEYSALDELEEFLNKPADEVDPCEMDDATENPEQIILDEQLRLAQIDAEKLMKAVENWAERLRDFYRGACEKGVRNQTDQADARDVDSASVFSVKGTFEETSEQIRDSDIEKQIRKKQVLAKLRAKQIISAAHVKADRLIMVDKIFRASKREKYERNVRNPGAYVVDIEAMLGFKDNPSP</sequence>
<dbReference type="EMBL" id="SDAM02000128">
    <property type="protein sequence ID" value="KAH6828268.1"/>
    <property type="molecule type" value="Genomic_DNA"/>
</dbReference>
<comment type="caution">
    <text evidence="1">The sequence shown here is derived from an EMBL/GenBank/DDBJ whole genome shotgun (WGS) entry which is preliminary data.</text>
</comment>
<reference evidence="1 2" key="1">
    <citation type="journal article" date="2021" name="Nat. Commun.">
        <title>Incipient diploidization of the medicinal plant Perilla within 10,000 years.</title>
        <authorList>
            <person name="Zhang Y."/>
            <person name="Shen Q."/>
            <person name="Leng L."/>
            <person name="Zhang D."/>
            <person name="Chen S."/>
            <person name="Shi Y."/>
            <person name="Ning Z."/>
            <person name="Chen S."/>
        </authorList>
    </citation>
    <scope>NUCLEOTIDE SEQUENCE [LARGE SCALE GENOMIC DNA]</scope>
    <source>
        <strain evidence="2">cv. PC099</strain>
    </source>
</reference>
<name>A0AAD4J6T5_PERFH</name>
<dbReference type="Proteomes" id="UP001190926">
    <property type="component" value="Unassembled WGS sequence"/>
</dbReference>
<proteinExistence type="predicted"/>
<gene>
    <name evidence="1" type="ORF">C2S53_014206</name>
</gene>
<evidence type="ECO:0000313" key="2">
    <source>
        <dbReference type="Proteomes" id="UP001190926"/>
    </source>
</evidence>
<dbReference type="AlphaFoldDB" id="A0AAD4J6T5"/>
<keyword evidence="2" id="KW-1185">Reference proteome</keyword>
<accession>A0AAD4J6T5</accession>
<evidence type="ECO:0000313" key="1">
    <source>
        <dbReference type="EMBL" id="KAH6828268.1"/>
    </source>
</evidence>